<comment type="subcellular location">
    <subcellularLocation>
        <location evidence="1">Membrane</location>
        <topology evidence="1">Multi-pass membrane protein</topology>
    </subcellularLocation>
</comment>
<dbReference type="GO" id="GO:0042632">
    <property type="term" value="P:cholesterol homeostasis"/>
    <property type="evidence" value="ECO:0007669"/>
    <property type="project" value="TreeGrafter"/>
</dbReference>
<dbReference type="Proteomes" id="UP000051574">
    <property type="component" value="Unassembled WGS sequence"/>
</dbReference>
<evidence type="ECO:0000256" key="4">
    <source>
        <dbReference type="ARBA" id="ARBA00023136"/>
    </source>
</evidence>
<proteinExistence type="predicted"/>
<evidence type="ECO:0000313" key="8">
    <source>
        <dbReference type="EMBL" id="KRT84518.1"/>
    </source>
</evidence>
<feature type="domain" description="NPC1 middle luminal" evidence="7">
    <location>
        <begin position="349"/>
        <end position="554"/>
    </location>
</feature>
<dbReference type="GO" id="GO:0015485">
    <property type="term" value="F:cholesterol binding"/>
    <property type="evidence" value="ECO:0007669"/>
    <property type="project" value="TreeGrafter"/>
</dbReference>
<feature type="transmembrane region" description="Helical" evidence="5">
    <location>
        <begin position="239"/>
        <end position="262"/>
    </location>
</feature>
<gene>
    <name evidence="8" type="ORF">AMK59_2340</name>
</gene>
<dbReference type="EMBL" id="LJIG01002422">
    <property type="protein sequence ID" value="KRT84518.1"/>
    <property type="molecule type" value="Genomic_DNA"/>
</dbReference>
<dbReference type="InterPro" id="IPR032190">
    <property type="entry name" value="NPC1_N"/>
</dbReference>
<dbReference type="InterPro" id="IPR053956">
    <property type="entry name" value="NPC1_MLD"/>
</dbReference>
<dbReference type="PANTHER" id="PTHR45727:SF2">
    <property type="entry name" value="NPC INTRACELLULAR CHOLESTEROL TRANSPORTER 1"/>
    <property type="match status" value="1"/>
</dbReference>
<sequence>MYGHCNNDTNTNFIQNCNTSALPQTLQSQTRELLRLHCPFLFDEYGEDPELCCADEQVQEMVKQVEMLSVFSRCPTCLKNIKGNICLFSCSPRQNEFIIPTQVAENGSITGEHYILEVDVLISEVYMNTTFESCKQVSLPSAGGLIMETLACVDYGSAYCTPQRFFDYMGLTNPYLPFRMNYIPQPDNTEIFFHAARNCNEVHQDEIYACSCIDCELSCLLELFPEAGDSFLIIGLNGFTFIVAAILCAFSFGCSIAIYFLTIRNRRTFRRKGGPDNRDDRVATVNKFNSAMEIAFRYIGIYMAKYSTLVLFFSSYLVIALGYGAFNLSVTTNPVEIWAGPRSRSRLEKDFFDENFRPFYRTEQIFIKAVNVDSFEYYSSIMGGDVTLGPAFDKTFLLEVFKLQKLIEEIKTDDNIGLKDMCYAPLQGPFSSPRSINSCTVMSLLGLFDNNIDDFEKAEDYIDHMIFCSKSPYNPECLAPYGGPIEPGLGYAGASSSDYTDAIGVGLTFLVSNTLDPDELKPILEWEAKFIEFLQDWDVNDRPDTLDIAFSSERSIEDEIDRLSESEVSTVVISYAIMFIYITIALGKLNSCKEILVSQRILMFAFKLNTYAYYTGRVGRS</sequence>
<feature type="transmembrane region" description="Helical" evidence="5">
    <location>
        <begin position="306"/>
        <end position="326"/>
    </location>
</feature>
<dbReference type="Pfam" id="PF16414">
    <property type="entry name" value="NPC1_N"/>
    <property type="match status" value="1"/>
</dbReference>
<dbReference type="Pfam" id="PF22314">
    <property type="entry name" value="NPC1_MLD"/>
    <property type="match status" value="1"/>
</dbReference>
<evidence type="ECO:0000313" key="9">
    <source>
        <dbReference type="Proteomes" id="UP000051574"/>
    </source>
</evidence>
<dbReference type="GO" id="GO:0015918">
    <property type="term" value="P:sterol transport"/>
    <property type="evidence" value="ECO:0007669"/>
    <property type="project" value="TreeGrafter"/>
</dbReference>
<evidence type="ECO:0000256" key="1">
    <source>
        <dbReference type="ARBA" id="ARBA00004141"/>
    </source>
</evidence>
<name>A0A0T6BB12_9SCAR</name>
<accession>A0A0T6BB12</accession>
<dbReference type="OrthoDB" id="6510177at2759"/>
<dbReference type="PANTHER" id="PTHR45727">
    <property type="entry name" value="NPC INTRACELLULAR CHOLESTEROL TRANSPORTER 1"/>
    <property type="match status" value="1"/>
</dbReference>
<keyword evidence="2 5" id="KW-0812">Transmembrane</keyword>
<evidence type="ECO:0000256" key="2">
    <source>
        <dbReference type="ARBA" id="ARBA00022692"/>
    </source>
</evidence>
<evidence type="ECO:0000259" key="6">
    <source>
        <dbReference type="Pfam" id="PF16414"/>
    </source>
</evidence>
<feature type="domain" description="Niemann-Pick C1 N-terminal" evidence="6">
    <location>
        <begin position="1"/>
        <end position="236"/>
    </location>
</feature>
<organism evidence="8 9">
    <name type="scientific">Oryctes borbonicus</name>
    <dbReference type="NCBI Taxonomy" id="1629725"/>
    <lineage>
        <taxon>Eukaryota</taxon>
        <taxon>Metazoa</taxon>
        <taxon>Ecdysozoa</taxon>
        <taxon>Arthropoda</taxon>
        <taxon>Hexapoda</taxon>
        <taxon>Insecta</taxon>
        <taxon>Pterygota</taxon>
        <taxon>Neoptera</taxon>
        <taxon>Endopterygota</taxon>
        <taxon>Coleoptera</taxon>
        <taxon>Polyphaga</taxon>
        <taxon>Scarabaeiformia</taxon>
        <taxon>Scarabaeidae</taxon>
        <taxon>Dynastinae</taxon>
        <taxon>Oryctes</taxon>
    </lineage>
</organism>
<protein>
    <submittedName>
        <fullName evidence="8">Uncharacterized protein</fullName>
    </submittedName>
</protein>
<evidence type="ECO:0000256" key="5">
    <source>
        <dbReference type="SAM" id="Phobius"/>
    </source>
</evidence>
<evidence type="ECO:0000259" key="7">
    <source>
        <dbReference type="Pfam" id="PF22314"/>
    </source>
</evidence>
<evidence type="ECO:0000256" key="3">
    <source>
        <dbReference type="ARBA" id="ARBA00022989"/>
    </source>
</evidence>
<reference evidence="8 9" key="1">
    <citation type="submission" date="2015-09" db="EMBL/GenBank/DDBJ databases">
        <title>Draft genome of the scarab beetle Oryctes borbonicus.</title>
        <authorList>
            <person name="Meyer J.M."/>
            <person name="Markov G.V."/>
            <person name="Baskaran P."/>
            <person name="Herrmann M."/>
            <person name="Sommer R.J."/>
            <person name="Roedelsperger C."/>
        </authorList>
    </citation>
    <scope>NUCLEOTIDE SEQUENCE [LARGE SCALE GENOMIC DNA]</scope>
    <source>
        <strain evidence="8">OB123</strain>
        <tissue evidence="8">Whole animal</tissue>
    </source>
</reference>
<keyword evidence="3 5" id="KW-1133">Transmembrane helix</keyword>
<dbReference type="AlphaFoldDB" id="A0A0T6BB12"/>
<keyword evidence="4 5" id="KW-0472">Membrane</keyword>
<dbReference type="GO" id="GO:0005886">
    <property type="term" value="C:plasma membrane"/>
    <property type="evidence" value="ECO:0007669"/>
    <property type="project" value="TreeGrafter"/>
</dbReference>
<dbReference type="GO" id="GO:0030299">
    <property type="term" value="P:intestinal cholesterol absorption"/>
    <property type="evidence" value="ECO:0007669"/>
    <property type="project" value="TreeGrafter"/>
</dbReference>
<keyword evidence="9" id="KW-1185">Reference proteome</keyword>
<comment type="caution">
    <text evidence="8">The sequence shown here is derived from an EMBL/GenBank/DDBJ whole genome shotgun (WGS) entry which is preliminary data.</text>
</comment>